<evidence type="ECO:0000313" key="2">
    <source>
        <dbReference type="Proteomes" id="UP000001176"/>
    </source>
</evidence>
<dbReference type="EMBL" id="AM889285">
    <property type="protein sequence ID" value="CAP56554.1"/>
    <property type="molecule type" value="Genomic_DNA"/>
</dbReference>
<sequence>MVDLTGFVFASQIRDSQGNQIAALSAVVPANTTGILNLSFAGSTATWAAGNYLCDVVFTSPTGLVTATETFAVTVIPGVTQIGNPTP</sequence>
<dbReference type="AlphaFoldDB" id="A9HP79"/>
<dbReference type="Proteomes" id="UP000001176">
    <property type="component" value="Chromosome"/>
</dbReference>
<name>A9HP79_GLUDA</name>
<organism evidence="1 2">
    <name type="scientific">Gluconacetobacter diazotrophicus (strain ATCC 49037 / DSM 5601 / CCUG 37298 / CIP 103539 / LMG 7603 / PAl5)</name>
    <dbReference type="NCBI Taxonomy" id="272568"/>
    <lineage>
        <taxon>Bacteria</taxon>
        <taxon>Pseudomonadati</taxon>
        <taxon>Pseudomonadota</taxon>
        <taxon>Alphaproteobacteria</taxon>
        <taxon>Acetobacterales</taxon>
        <taxon>Acetobacteraceae</taxon>
        <taxon>Gluconacetobacter</taxon>
    </lineage>
</organism>
<protein>
    <recommendedName>
        <fullName evidence="3">Invasin</fullName>
    </recommendedName>
</protein>
<dbReference type="KEGG" id="gdi:GDI2611"/>
<keyword evidence="2" id="KW-1185">Reference proteome</keyword>
<evidence type="ECO:0000313" key="1">
    <source>
        <dbReference type="EMBL" id="CAP56554.1"/>
    </source>
</evidence>
<accession>A9HP79</accession>
<proteinExistence type="predicted"/>
<gene>
    <name evidence="1" type="ordered locus">GDI2611</name>
</gene>
<reference evidence="1 2" key="1">
    <citation type="journal article" date="2009" name="BMC Genomics">
        <title>Complete genome sequence of the sugarcane nitrogen-fixing endophyte Gluconacetobacter diazotrophicus Pal5.</title>
        <authorList>
            <person name="Bertalan M."/>
            <person name="Albano R."/>
            <person name="Padua V."/>
            <person name="Rouws L."/>
            <person name="Rojas C."/>
            <person name="Hemerly A."/>
            <person name="Teixeira K."/>
            <person name="Schwab S."/>
            <person name="Araujo J."/>
            <person name="Oliveira A."/>
            <person name="Franca L."/>
            <person name="Magalhaes V."/>
            <person name="Alqueres S."/>
            <person name="Cardoso A."/>
            <person name="Almeida W."/>
            <person name="Loureiro M.M."/>
            <person name="Nogueira E."/>
            <person name="Cidade D."/>
            <person name="Oliveira D."/>
            <person name="Simao T."/>
            <person name="Macedo J."/>
            <person name="Valadao A."/>
            <person name="Dreschsel M."/>
            <person name="Freitas F."/>
            <person name="Vidal M."/>
            <person name="Guedes H."/>
            <person name="Rodrigues E."/>
            <person name="Meneses C."/>
            <person name="Brioso P."/>
            <person name="Pozzer L."/>
            <person name="Figueiredo D."/>
            <person name="Montano H."/>
            <person name="Junior J."/>
            <person name="Filho G."/>
            <person name="Flores V."/>
            <person name="Ferreira B."/>
            <person name="Branco A."/>
            <person name="Gonzalez P."/>
            <person name="Guillobel H."/>
            <person name="Lemos M."/>
            <person name="Seibel L."/>
            <person name="Macedo J."/>
            <person name="Alves-Ferreira M."/>
            <person name="Sachetto-Martins G."/>
            <person name="Coelho A."/>
            <person name="Santos E."/>
            <person name="Amaral G."/>
            <person name="Neves A."/>
            <person name="Pacheco A.B."/>
            <person name="Carvalho D."/>
            <person name="Lery L."/>
            <person name="Bisch P."/>
            <person name="Rossle S.C."/>
            <person name="Urmenyi T."/>
            <person name="Kruger W.V."/>
            <person name="Martins O."/>
            <person name="Baldani J.I."/>
            <person name="Ferreira P.C."/>
        </authorList>
    </citation>
    <scope>NUCLEOTIDE SEQUENCE [LARGE SCALE GENOMIC DNA]</scope>
    <source>
        <strain evidence="2">ATCC 49037 / DSM 5601 / CCUG 37298 / CIP 103539 / LMG 7603 / PAl5</strain>
    </source>
</reference>
<evidence type="ECO:0008006" key="3">
    <source>
        <dbReference type="Google" id="ProtNLM"/>
    </source>
</evidence>